<name>A0ABP9XJJ4_9DEIO</name>
<dbReference type="RefSeq" id="WP_345457927.1">
    <property type="nucleotide sequence ID" value="NZ_BAABRV010000016.1"/>
</dbReference>
<dbReference type="Proteomes" id="UP001404956">
    <property type="component" value="Unassembled WGS sequence"/>
</dbReference>
<protein>
    <submittedName>
        <fullName evidence="1">Uncharacterized protein</fullName>
    </submittedName>
</protein>
<dbReference type="EMBL" id="BAABRV010000016">
    <property type="protein sequence ID" value="GAA5535146.1"/>
    <property type="molecule type" value="Genomic_DNA"/>
</dbReference>
<sequence length="316" mass="35784">MDDFIFDECWAFSDVPEFVFDDCVDVLADSLYEDKPDTCIYEEADGLADELLPTSTTVEGRVAAQQGLRDAGLFREGELEAQAMLRQWEANGGTFPPLDLPTTAPTTELAELYPHYALALAHGARIRMEGRLPRPLIGELKLMRQHHGRLVFIRFLHPELDEFSMIEAEGRRSVVLGSKTAIYKWLGRHAKRVGALVCVLHRDEHGRVHSHFVLPLAVLSKRLQTEIWQAPHGKRGGLCPSPEIHACLIGDTDDDLEGVGCYMSKYHDERNKLHHDHPDWLALAEEVAENMQYGEGEKVNLIWRLPSRWRPGHKPA</sequence>
<keyword evidence="2" id="KW-1185">Reference proteome</keyword>
<reference evidence="1 2" key="1">
    <citation type="submission" date="2024-02" db="EMBL/GenBank/DDBJ databases">
        <title>Deinococcus aluminii NBRC 112889.</title>
        <authorList>
            <person name="Ichikawa N."/>
            <person name="Katano-Makiyama Y."/>
            <person name="Hidaka K."/>
        </authorList>
    </citation>
    <scope>NUCLEOTIDE SEQUENCE [LARGE SCALE GENOMIC DNA]</scope>
    <source>
        <strain evidence="1 2">NBRC 112889</strain>
    </source>
</reference>
<gene>
    <name evidence="1" type="ORF">Dalu01_03570</name>
</gene>
<evidence type="ECO:0000313" key="1">
    <source>
        <dbReference type="EMBL" id="GAA5535146.1"/>
    </source>
</evidence>
<accession>A0ABP9XJJ4</accession>
<proteinExistence type="predicted"/>
<organism evidence="1 2">
    <name type="scientific">Deinococcus aluminii</name>
    <dbReference type="NCBI Taxonomy" id="1656885"/>
    <lineage>
        <taxon>Bacteria</taxon>
        <taxon>Thermotogati</taxon>
        <taxon>Deinococcota</taxon>
        <taxon>Deinococci</taxon>
        <taxon>Deinococcales</taxon>
        <taxon>Deinococcaceae</taxon>
        <taxon>Deinococcus</taxon>
    </lineage>
</organism>
<evidence type="ECO:0000313" key="2">
    <source>
        <dbReference type="Proteomes" id="UP001404956"/>
    </source>
</evidence>
<comment type="caution">
    <text evidence="1">The sequence shown here is derived from an EMBL/GenBank/DDBJ whole genome shotgun (WGS) entry which is preliminary data.</text>
</comment>